<evidence type="ECO:0000313" key="2">
    <source>
        <dbReference type="Proteomes" id="UP000176336"/>
    </source>
</evidence>
<protein>
    <recommendedName>
        <fullName evidence="3">Shikimate kinase</fullName>
    </recommendedName>
</protein>
<dbReference type="Gene3D" id="3.40.50.300">
    <property type="entry name" value="P-loop containing nucleotide triphosphate hydrolases"/>
    <property type="match status" value="1"/>
</dbReference>
<dbReference type="AlphaFoldDB" id="A0A1F5IR69"/>
<comment type="caution">
    <text evidence="1">The sequence shown here is derived from an EMBL/GenBank/DDBJ whole genome shotgun (WGS) entry which is preliminary data.</text>
</comment>
<sequence length="189" mass="21619">MNTKNELIFLVGPGSAGKSTTGRILANKLGYEFVDIDFVFCERIGFISDFITEQGYKAYSEVNSMLFEQLLEEYPTKTVFPLSSGFLVHKDSPELIRKHKILLKGKGVSILLLPSPLLKESMDIIIPRQMAREYLDLVKKREKAKLRSRHPKYKRYGDIKIFSTEPPEQIADLMLGELNKLGIPKKRVK</sequence>
<dbReference type="EMBL" id="MFCR01000008">
    <property type="protein sequence ID" value="OGE18871.1"/>
    <property type="molecule type" value="Genomic_DNA"/>
</dbReference>
<dbReference type="Proteomes" id="UP000176336">
    <property type="component" value="Unassembled WGS sequence"/>
</dbReference>
<name>A0A1F5IR69_9BACT</name>
<reference evidence="1 2" key="1">
    <citation type="journal article" date="2016" name="Nat. Commun.">
        <title>Thousands of microbial genomes shed light on interconnected biogeochemical processes in an aquifer system.</title>
        <authorList>
            <person name="Anantharaman K."/>
            <person name="Brown C.T."/>
            <person name="Hug L.A."/>
            <person name="Sharon I."/>
            <person name="Castelle C.J."/>
            <person name="Probst A.J."/>
            <person name="Thomas B.C."/>
            <person name="Singh A."/>
            <person name="Wilkins M.J."/>
            <person name="Karaoz U."/>
            <person name="Brodie E.L."/>
            <person name="Williams K.H."/>
            <person name="Hubbard S.S."/>
            <person name="Banfield J.F."/>
        </authorList>
    </citation>
    <scope>NUCLEOTIDE SEQUENCE [LARGE SCALE GENOMIC DNA]</scope>
</reference>
<proteinExistence type="predicted"/>
<evidence type="ECO:0000313" key="1">
    <source>
        <dbReference type="EMBL" id="OGE18871.1"/>
    </source>
</evidence>
<gene>
    <name evidence="1" type="ORF">A2871_02680</name>
</gene>
<evidence type="ECO:0008006" key="3">
    <source>
        <dbReference type="Google" id="ProtNLM"/>
    </source>
</evidence>
<dbReference type="InterPro" id="IPR031322">
    <property type="entry name" value="Shikimate/glucono_kinase"/>
</dbReference>
<dbReference type="PRINTS" id="PR01100">
    <property type="entry name" value="SHIKIMTKNASE"/>
</dbReference>
<accession>A0A1F5IR69</accession>
<dbReference type="Pfam" id="PF01202">
    <property type="entry name" value="SKI"/>
    <property type="match status" value="1"/>
</dbReference>
<organism evidence="1 2">
    <name type="scientific">Candidatus Daviesbacteria bacterium RIFCSPHIGHO2_01_FULL_41_23</name>
    <dbReference type="NCBI Taxonomy" id="1797764"/>
    <lineage>
        <taxon>Bacteria</taxon>
        <taxon>Candidatus Daviesiibacteriota</taxon>
    </lineage>
</organism>
<dbReference type="SUPFAM" id="SSF52540">
    <property type="entry name" value="P-loop containing nucleoside triphosphate hydrolases"/>
    <property type="match status" value="1"/>
</dbReference>
<dbReference type="InterPro" id="IPR027417">
    <property type="entry name" value="P-loop_NTPase"/>
</dbReference>